<dbReference type="Pfam" id="PF03755">
    <property type="entry name" value="YicC-like_N"/>
    <property type="match status" value="1"/>
</dbReference>
<dbReference type="Proteomes" id="UP001595616">
    <property type="component" value="Unassembled WGS sequence"/>
</dbReference>
<evidence type="ECO:0000256" key="3">
    <source>
        <dbReference type="ARBA" id="ARBA00022759"/>
    </source>
</evidence>
<evidence type="ECO:0000256" key="2">
    <source>
        <dbReference type="ARBA" id="ARBA00022722"/>
    </source>
</evidence>
<comment type="similarity">
    <text evidence="5">Belongs to the YicC/YloC family.</text>
</comment>
<keyword evidence="2" id="KW-0540">Nuclease</keyword>
<dbReference type="GO" id="GO:0016787">
    <property type="term" value="F:hydrolase activity"/>
    <property type="evidence" value="ECO:0007669"/>
    <property type="project" value="UniProtKB-KW"/>
</dbReference>
<evidence type="ECO:0000256" key="5">
    <source>
        <dbReference type="ARBA" id="ARBA00035648"/>
    </source>
</evidence>
<feature type="domain" description="Endoribonuclease YicC-like N-terminal" evidence="6">
    <location>
        <begin position="2"/>
        <end position="157"/>
    </location>
</feature>
<proteinExistence type="inferred from homology"/>
<name>A0ABV7YUL6_9BACT</name>
<organism evidence="8 9">
    <name type="scientific">Lacihabitans lacunae</name>
    <dbReference type="NCBI Taxonomy" id="1028214"/>
    <lineage>
        <taxon>Bacteria</taxon>
        <taxon>Pseudomonadati</taxon>
        <taxon>Bacteroidota</taxon>
        <taxon>Cytophagia</taxon>
        <taxon>Cytophagales</taxon>
        <taxon>Leadbetterellaceae</taxon>
        <taxon>Lacihabitans</taxon>
    </lineage>
</organism>
<evidence type="ECO:0000313" key="8">
    <source>
        <dbReference type="EMBL" id="MFC3810720.1"/>
    </source>
</evidence>
<feature type="domain" description="Endoribonuclease YicC-like C-terminal" evidence="7">
    <location>
        <begin position="178"/>
        <end position="293"/>
    </location>
</feature>
<evidence type="ECO:0000256" key="4">
    <source>
        <dbReference type="ARBA" id="ARBA00022801"/>
    </source>
</evidence>
<gene>
    <name evidence="8" type="ORF">ACFOOI_08645</name>
</gene>
<dbReference type="EC" id="3.1.-.-" evidence="8"/>
<evidence type="ECO:0000256" key="1">
    <source>
        <dbReference type="ARBA" id="ARBA00001968"/>
    </source>
</evidence>
<protein>
    <submittedName>
        <fullName evidence="8">YicC/YloC family endoribonuclease</fullName>
        <ecNumber evidence="8">3.1.-.-</ecNumber>
    </submittedName>
</protein>
<evidence type="ECO:0000259" key="7">
    <source>
        <dbReference type="Pfam" id="PF08340"/>
    </source>
</evidence>
<dbReference type="InterPro" id="IPR013527">
    <property type="entry name" value="YicC-like_N"/>
</dbReference>
<dbReference type="NCBIfam" id="TIGR00255">
    <property type="entry name" value="YicC/YloC family endoribonuclease"/>
    <property type="match status" value="1"/>
</dbReference>
<comment type="cofactor">
    <cofactor evidence="1">
        <name>a divalent metal cation</name>
        <dbReference type="ChEBI" id="CHEBI:60240"/>
    </cofactor>
</comment>
<evidence type="ECO:0000259" key="6">
    <source>
        <dbReference type="Pfam" id="PF03755"/>
    </source>
</evidence>
<dbReference type="EMBL" id="JBHRYQ010000001">
    <property type="protein sequence ID" value="MFC3810720.1"/>
    <property type="molecule type" value="Genomic_DNA"/>
</dbReference>
<dbReference type="RefSeq" id="WP_379837081.1">
    <property type="nucleotide sequence ID" value="NZ_JBHRYQ010000001.1"/>
</dbReference>
<dbReference type="Pfam" id="PF08340">
    <property type="entry name" value="YicC-like_C"/>
    <property type="match status" value="1"/>
</dbReference>
<accession>A0ABV7YUL6</accession>
<dbReference type="InterPro" id="IPR005229">
    <property type="entry name" value="YicC/YloC-like"/>
</dbReference>
<keyword evidence="3" id="KW-0255">Endonuclease</keyword>
<dbReference type="InterPro" id="IPR013551">
    <property type="entry name" value="YicC-like_C"/>
</dbReference>
<keyword evidence="4 8" id="KW-0378">Hydrolase</keyword>
<dbReference type="PANTHER" id="PTHR30636:SF3">
    <property type="entry name" value="UPF0701 PROTEIN YICC"/>
    <property type="match status" value="1"/>
</dbReference>
<dbReference type="PANTHER" id="PTHR30636">
    <property type="entry name" value="UPF0701 PROTEIN YICC"/>
    <property type="match status" value="1"/>
</dbReference>
<comment type="caution">
    <text evidence="8">The sequence shown here is derived from an EMBL/GenBank/DDBJ whole genome shotgun (WGS) entry which is preliminary data.</text>
</comment>
<keyword evidence="9" id="KW-1185">Reference proteome</keyword>
<reference evidence="9" key="1">
    <citation type="journal article" date="2019" name="Int. J. Syst. Evol. Microbiol.">
        <title>The Global Catalogue of Microorganisms (GCM) 10K type strain sequencing project: providing services to taxonomists for standard genome sequencing and annotation.</title>
        <authorList>
            <consortium name="The Broad Institute Genomics Platform"/>
            <consortium name="The Broad Institute Genome Sequencing Center for Infectious Disease"/>
            <person name="Wu L."/>
            <person name="Ma J."/>
        </authorList>
    </citation>
    <scope>NUCLEOTIDE SEQUENCE [LARGE SCALE GENOMIC DNA]</scope>
    <source>
        <strain evidence="9">CECT 7956</strain>
    </source>
</reference>
<sequence length="294" mass="33920">MLQSMTGFGAASQENEKMAVSVEVKTLNSKFSDVYCRLPRSFSSKEIEIRNILQKELERGKMELVLNVVPKDENSAGTTVNRALVKAYFKDLMATSNELGFEASPTEVLRMASMMPNAYNTNAASSEEIEDEWKMISGVIYDAIKKCQEFRLQEGQVTKLKFEEYIDIIETHLDAVIEQDPKRLPVIRERLEKSVADFINNENFDQNRFEQELIYYVEKFDISEEKVRLKNHLDYFRKELSEASNGKKLNFIAQELGREINTIGSKANDSVIQRLVVQMKDELEKIKEQTMNIL</sequence>
<evidence type="ECO:0000313" key="9">
    <source>
        <dbReference type="Proteomes" id="UP001595616"/>
    </source>
</evidence>